<dbReference type="PANTHER" id="PTHR22014">
    <property type="entry name" value="RNA-BINDING PROTEIN 33"/>
    <property type="match status" value="1"/>
</dbReference>
<feature type="compositionally biased region" description="Basic and acidic residues" evidence="2">
    <location>
        <begin position="178"/>
        <end position="189"/>
    </location>
</feature>
<feature type="compositionally biased region" description="Basic residues" evidence="2">
    <location>
        <begin position="229"/>
        <end position="239"/>
    </location>
</feature>
<feature type="compositionally biased region" description="Low complexity" evidence="2">
    <location>
        <begin position="1021"/>
        <end position="1042"/>
    </location>
</feature>
<feature type="region of interest" description="Disordered" evidence="2">
    <location>
        <begin position="958"/>
        <end position="1042"/>
    </location>
</feature>
<dbReference type="GO" id="GO:0003723">
    <property type="term" value="F:RNA binding"/>
    <property type="evidence" value="ECO:0007669"/>
    <property type="project" value="TreeGrafter"/>
</dbReference>
<feature type="compositionally biased region" description="Polar residues" evidence="2">
    <location>
        <begin position="960"/>
        <end position="984"/>
    </location>
</feature>
<feature type="compositionally biased region" description="Low complexity" evidence="2">
    <location>
        <begin position="148"/>
        <end position="159"/>
    </location>
</feature>
<feature type="compositionally biased region" description="Low complexity" evidence="2">
    <location>
        <begin position="435"/>
        <end position="449"/>
    </location>
</feature>
<feature type="region of interest" description="Disordered" evidence="2">
    <location>
        <begin position="68"/>
        <end position="189"/>
    </location>
</feature>
<evidence type="ECO:0000313" key="3">
    <source>
        <dbReference type="EMBL" id="GIX79886.1"/>
    </source>
</evidence>
<feature type="compositionally biased region" description="Polar residues" evidence="2">
    <location>
        <begin position="765"/>
        <end position="812"/>
    </location>
</feature>
<feature type="coiled-coil region" evidence="1">
    <location>
        <begin position="605"/>
        <end position="651"/>
    </location>
</feature>
<dbReference type="InterPro" id="IPR039878">
    <property type="entry name" value="RBM33"/>
</dbReference>
<dbReference type="Gene3D" id="3.30.70.330">
    <property type="match status" value="1"/>
</dbReference>
<feature type="compositionally biased region" description="Basic and acidic residues" evidence="2">
    <location>
        <begin position="125"/>
        <end position="137"/>
    </location>
</feature>
<evidence type="ECO:0000313" key="5">
    <source>
        <dbReference type="Proteomes" id="UP001054837"/>
    </source>
</evidence>
<keyword evidence="5" id="KW-1185">Reference proteome</keyword>
<feature type="region of interest" description="Disordered" evidence="2">
    <location>
        <begin position="747"/>
        <end position="814"/>
    </location>
</feature>
<dbReference type="EMBL" id="BPLQ01001236">
    <property type="protein sequence ID" value="GIX79886.1"/>
    <property type="molecule type" value="Genomic_DNA"/>
</dbReference>
<dbReference type="EMBL" id="BPLQ01001236">
    <property type="protein sequence ID" value="GIX79889.1"/>
    <property type="molecule type" value="Genomic_DNA"/>
</dbReference>
<comment type="caution">
    <text evidence="4">The sequence shown here is derived from an EMBL/GenBank/DDBJ whole genome shotgun (WGS) entry which is preliminary data.</text>
</comment>
<dbReference type="SUPFAM" id="SSF54928">
    <property type="entry name" value="RNA-binding domain, RBD"/>
    <property type="match status" value="1"/>
</dbReference>
<organism evidence="4 5">
    <name type="scientific">Caerostris darwini</name>
    <dbReference type="NCBI Taxonomy" id="1538125"/>
    <lineage>
        <taxon>Eukaryota</taxon>
        <taxon>Metazoa</taxon>
        <taxon>Ecdysozoa</taxon>
        <taxon>Arthropoda</taxon>
        <taxon>Chelicerata</taxon>
        <taxon>Arachnida</taxon>
        <taxon>Araneae</taxon>
        <taxon>Araneomorphae</taxon>
        <taxon>Entelegynae</taxon>
        <taxon>Araneoidea</taxon>
        <taxon>Araneidae</taxon>
        <taxon>Caerostris</taxon>
    </lineage>
</organism>
<evidence type="ECO:0000313" key="4">
    <source>
        <dbReference type="EMBL" id="GIX79889.1"/>
    </source>
</evidence>
<dbReference type="Proteomes" id="UP001054837">
    <property type="component" value="Unassembled WGS sequence"/>
</dbReference>
<feature type="compositionally biased region" description="Polar residues" evidence="2">
    <location>
        <begin position="249"/>
        <end position="268"/>
    </location>
</feature>
<name>A0AAV4N8W1_9ARAC</name>
<feature type="compositionally biased region" description="Polar residues" evidence="2">
    <location>
        <begin position="747"/>
        <end position="758"/>
    </location>
</feature>
<feature type="compositionally biased region" description="Acidic residues" evidence="2">
    <location>
        <begin position="80"/>
        <end position="99"/>
    </location>
</feature>
<feature type="region of interest" description="Disordered" evidence="2">
    <location>
        <begin position="827"/>
        <end position="850"/>
    </location>
</feature>
<reference evidence="4 5" key="1">
    <citation type="submission" date="2021-06" db="EMBL/GenBank/DDBJ databases">
        <title>Caerostris darwini draft genome.</title>
        <authorList>
            <person name="Kono N."/>
            <person name="Arakawa K."/>
        </authorList>
    </citation>
    <scope>NUCLEOTIDE SEQUENCE [LARGE SCALE GENOMIC DNA]</scope>
</reference>
<evidence type="ECO:0000256" key="2">
    <source>
        <dbReference type="SAM" id="MobiDB-lite"/>
    </source>
</evidence>
<accession>A0AAV4N8W1</accession>
<feature type="region of interest" description="Disordered" evidence="2">
    <location>
        <begin position="421"/>
        <end position="449"/>
    </location>
</feature>
<dbReference type="InterPro" id="IPR035979">
    <property type="entry name" value="RBD_domain_sf"/>
</dbReference>
<sequence>MDDDLLADDGQFKDDGLDDLDIDEEAALLGLSDEESEKDVDQELEYVDEDGNPVEIGENNAELYEVANINPNKRSTPPEDILELDLDAELDSFTQEDTELINRKSPVKTFNERQCQENLISLTSRNEHDKPSRRKESYNSPERNVDRSNSSYSSNSMSSEPFNDDIEYDEESEDENIADDHRERFKSERSNIITLTPAKKRDIPDTLESVINAEETAKVQAFLENEQKRKMRFKGKGPMRMKNIGHYPRQQQSFSNMQSQHHQHQLSAPSQTQSFQGPPSQSQSFQGPPSQSQPFQAPPSQSQSRKILVNPHFRGVRPPLQGLREPGPPLNHPPQVSVSPMPYETSQNFVPPVYSHHENTQVNISAPVFSTPPPAIPYKPPEYSLPPPLPPPPQQQHIQQAPPPIWQHPPEIAPAVSYANPPPPPVNYSDPLAPVPNYHNNYNPNPYPNTSYSTPQVPPPQVINYNQPPPPVHIPPPSYAAVTASPAQTNVTPVHFQTSQPPRQQLQQQQLQQNVIHKTYQENRPMHRNLTPHNKLRKPLPPSQLFNRMPEKRASNLNIKQVPVKQPRLELRKNVHVNNSNIREIPLVDNLPTVNKTTVKPVLIVEEEDEKTKELRLKIEEQKLLRAQILKRKEERRRQMAAQRLLDLKKRQAEQNKNVIAIQRVDQMKPVTAPVQQTGIKPKVNVKQRIGLPMSNITGKKKVVVVRKKMVQPINAASNEAKKGIPIAQRIGIQGTKPTQKVQFQKNAPNTANQNQVMNPKPLVKSNQQKQVISTQKNTLPINNSSANKQTAVKPNNLSNNKQINKSPQNKKGNILQRLGNRNDAQKQFFHRPPHPRLGPPSPRMNGPRVFQFQNPQFMEPRMRFPSPGPPLNDMQMPGPHFHDNRPPLIPFHSPRERSPFNPLMFEPNHPPFRMQGSGFPPMRRDMYPNRFPVPQFPSNQMPPMRQFEPKGQLFHRQRFPNSNTRPKQGNNANQHKKTVNNSKNEIEKVSSVESVMNEDNKSSVEATATSRTEEIGEQTNSNKFKISSNNSDNSTSDSVSVENLSSSTSEVQLRKLGSSVGVVQSIQLIKEQRKAIIKFKESLQALNFQKKYQRLNWLLFIHHSCGLKNCFKLYAQSYIFIKKVDSCTFHC</sequence>
<dbReference type="InterPro" id="IPR012677">
    <property type="entry name" value="Nucleotide-bd_a/b_plait_sf"/>
</dbReference>
<dbReference type="AlphaFoldDB" id="A0AAV4N8W1"/>
<dbReference type="CDD" id="cd00590">
    <property type="entry name" value="RRM_SF"/>
    <property type="match status" value="1"/>
</dbReference>
<proteinExistence type="predicted"/>
<gene>
    <name evidence="3" type="primary">AVEN_174397_1</name>
    <name evidence="4" type="ORF">CDAR_403521</name>
    <name evidence="3" type="ORF">CDAR_403522</name>
</gene>
<feature type="compositionally biased region" description="Low complexity" evidence="2">
    <location>
        <begin position="269"/>
        <end position="304"/>
    </location>
</feature>
<keyword evidence="1" id="KW-0175">Coiled coil</keyword>
<dbReference type="PANTHER" id="PTHR22014:SF2">
    <property type="entry name" value="RNA-BINDING PROTEIN 33"/>
    <property type="match status" value="1"/>
</dbReference>
<protein>
    <submittedName>
        <fullName evidence="3">RRM domain-containing protein</fullName>
    </submittedName>
</protein>
<feature type="compositionally biased region" description="Acidic residues" evidence="2">
    <location>
        <begin position="162"/>
        <end position="177"/>
    </location>
</feature>
<feature type="region of interest" description="Disordered" evidence="2">
    <location>
        <begin position="229"/>
        <end position="335"/>
    </location>
</feature>
<evidence type="ECO:0000256" key="1">
    <source>
        <dbReference type="SAM" id="Coils"/>
    </source>
</evidence>